<sequence>MDGRKKEVFGTTAVAQFRNEDKMARRHGDRSGRSFPFFFTCLFFLSCCQSHSGPDFSKSGHSTSSYSAGVFSLSESALLRVGKPLVSSPCHVCLALHVLYHMGSDYGMFLGLGRMGTGAGSRGVWGWGFTFSFCRLQTANGKRVCVHAQFPDNL</sequence>
<dbReference type="EMBL" id="ML977497">
    <property type="protein sequence ID" value="KAF2134879.1"/>
    <property type="molecule type" value="Genomic_DNA"/>
</dbReference>
<protein>
    <submittedName>
        <fullName evidence="1">Uncharacterized protein</fullName>
    </submittedName>
</protein>
<accession>A0A6A6ASF6</accession>
<keyword evidence="2" id="KW-1185">Reference proteome</keyword>
<gene>
    <name evidence="1" type="ORF">P153DRAFT_11771</name>
</gene>
<dbReference type="AlphaFoldDB" id="A0A6A6ASF6"/>
<organism evidence="1 2">
    <name type="scientific">Dothidotthia symphoricarpi CBS 119687</name>
    <dbReference type="NCBI Taxonomy" id="1392245"/>
    <lineage>
        <taxon>Eukaryota</taxon>
        <taxon>Fungi</taxon>
        <taxon>Dikarya</taxon>
        <taxon>Ascomycota</taxon>
        <taxon>Pezizomycotina</taxon>
        <taxon>Dothideomycetes</taxon>
        <taxon>Pleosporomycetidae</taxon>
        <taxon>Pleosporales</taxon>
        <taxon>Dothidotthiaceae</taxon>
        <taxon>Dothidotthia</taxon>
    </lineage>
</organism>
<name>A0A6A6ASF6_9PLEO</name>
<proteinExistence type="predicted"/>
<evidence type="ECO:0000313" key="1">
    <source>
        <dbReference type="EMBL" id="KAF2134879.1"/>
    </source>
</evidence>
<reference evidence="1" key="1">
    <citation type="journal article" date="2020" name="Stud. Mycol.">
        <title>101 Dothideomycetes genomes: a test case for predicting lifestyles and emergence of pathogens.</title>
        <authorList>
            <person name="Haridas S."/>
            <person name="Albert R."/>
            <person name="Binder M."/>
            <person name="Bloem J."/>
            <person name="Labutti K."/>
            <person name="Salamov A."/>
            <person name="Andreopoulos B."/>
            <person name="Baker S."/>
            <person name="Barry K."/>
            <person name="Bills G."/>
            <person name="Bluhm B."/>
            <person name="Cannon C."/>
            <person name="Castanera R."/>
            <person name="Culley D."/>
            <person name="Daum C."/>
            <person name="Ezra D."/>
            <person name="Gonzalez J."/>
            <person name="Henrissat B."/>
            <person name="Kuo A."/>
            <person name="Liang C."/>
            <person name="Lipzen A."/>
            <person name="Lutzoni F."/>
            <person name="Magnuson J."/>
            <person name="Mondo S."/>
            <person name="Nolan M."/>
            <person name="Ohm R."/>
            <person name="Pangilinan J."/>
            <person name="Park H.-J."/>
            <person name="Ramirez L."/>
            <person name="Alfaro M."/>
            <person name="Sun H."/>
            <person name="Tritt A."/>
            <person name="Yoshinaga Y."/>
            <person name="Zwiers L.-H."/>
            <person name="Turgeon B."/>
            <person name="Goodwin S."/>
            <person name="Spatafora J."/>
            <person name="Crous P."/>
            <person name="Grigoriev I."/>
        </authorList>
    </citation>
    <scope>NUCLEOTIDE SEQUENCE</scope>
    <source>
        <strain evidence="1">CBS 119687</strain>
    </source>
</reference>
<dbReference type="GeneID" id="54402384"/>
<dbReference type="Proteomes" id="UP000799771">
    <property type="component" value="Unassembled WGS sequence"/>
</dbReference>
<dbReference type="RefSeq" id="XP_033529266.1">
    <property type="nucleotide sequence ID" value="XM_033661952.1"/>
</dbReference>
<evidence type="ECO:0000313" key="2">
    <source>
        <dbReference type="Proteomes" id="UP000799771"/>
    </source>
</evidence>